<evidence type="ECO:0000313" key="3">
    <source>
        <dbReference type="Proteomes" id="UP001213000"/>
    </source>
</evidence>
<comment type="caution">
    <text evidence="2">The sequence shown here is derived from an EMBL/GenBank/DDBJ whole genome shotgun (WGS) entry which is preliminary data.</text>
</comment>
<reference evidence="2" key="1">
    <citation type="submission" date="2022-07" db="EMBL/GenBank/DDBJ databases">
        <title>Genome Sequence of Leucocoprinus birnbaumii.</title>
        <authorList>
            <person name="Buettner E."/>
        </authorList>
    </citation>
    <scope>NUCLEOTIDE SEQUENCE</scope>
    <source>
        <strain evidence="2">VT141</strain>
    </source>
</reference>
<feature type="region of interest" description="Disordered" evidence="1">
    <location>
        <begin position="28"/>
        <end position="129"/>
    </location>
</feature>
<organism evidence="2 3">
    <name type="scientific">Leucocoprinus birnbaumii</name>
    <dbReference type="NCBI Taxonomy" id="56174"/>
    <lineage>
        <taxon>Eukaryota</taxon>
        <taxon>Fungi</taxon>
        <taxon>Dikarya</taxon>
        <taxon>Basidiomycota</taxon>
        <taxon>Agaricomycotina</taxon>
        <taxon>Agaricomycetes</taxon>
        <taxon>Agaricomycetidae</taxon>
        <taxon>Agaricales</taxon>
        <taxon>Agaricineae</taxon>
        <taxon>Agaricaceae</taxon>
        <taxon>Leucocoprinus</taxon>
    </lineage>
</organism>
<evidence type="ECO:0000313" key="2">
    <source>
        <dbReference type="EMBL" id="KAJ3576958.1"/>
    </source>
</evidence>
<gene>
    <name evidence="2" type="ORF">NP233_g64</name>
</gene>
<dbReference type="AlphaFoldDB" id="A0AAD5Z0J7"/>
<sequence>MPTNMVTMPVVVGTEGDAILMAVTRGQVRRQAEGTSRARTFKISSSIPPKDRMKGGNEQDTPKASGKQRMSNTSNANPNATHQNESVQETVTKSTNEHTSKNASPNLAIRIPARNGEERTTCQETKTRKNSHGLFQAKASKFHGSEHWRKAALWDFLPRRLWAITETNVEWSRFADPFPEPPDLPFDHPVNKTINENRSLFRIVTPVNTSLFRQLLIDHPSDVFAESVCDGLERSFWPCADAHPRDL</sequence>
<accession>A0AAD5Z0J7</accession>
<protein>
    <submittedName>
        <fullName evidence="2">Uncharacterized protein</fullName>
    </submittedName>
</protein>
<feature type="compositionally biased region" description="Polar residues" evidence="1">
    <location>
        <begin position="33"/>
        <end position="47"/>
    </location>
</feature>
<dbReference type="EMBL" id="JANIEX010000002">
    <property type="protein sequence ID" value="KAJ3576958.1"/>
    <property type="molecule type" value="Genomic_DNA"/>
</dbReference>
<keyword evidence="3" id="KW-1185">Reference proteome</keyword>
<feature type="compositionally biased region" description="Basic and acidic residues" evidence="1">
    <location>
        <begin position="115"/>
        <end position="127"/>
    </location>
</feature>
<feature type="compositionally biased region" description="Basic and acidic residues" evidence="1">
    <location>
        <begin position="49"/>
        <end position="61"/>
    </location>
</feature>
<feature type="compositionally biased region" description="Polar residues" evidence="1">
    <location>
        <begin position="68"/>
        <end position="94"/>
    </location>
</feature>
<name>A0AAD5Z0J7_9AGAR</name>
<proteinExistence type="predicted"/>
<evidence type="ECO:0000256" key="1">
    <source>
        <dbReference type="SAM" id="MobiDB-lite"/>
    </source>
</evidence>
<dbReference type="Proteomes" id="UP001213000">
    <property type="component" value="Unassembled WGS sequence"/>
</dbReference>